<comment type="cofactor">
    <cofactor evidence="1">
        <name>Zn(2+)</name>
        <dbReference type="ChEBI" id="CHEBI:29105"/>
    </cofactor>
</comment>
<dbReference type="CDD" id="cd06572">
    <property type="entry name" value="Histidinol_dh"/>
    <property type="match status" value="1"/>
</dbReference>
<sequence>MPIIRQLDLRGQLLTEAKINTLLPRGKHDGLSAEQVAGEVIEGVKSGGASFLKKLTQDLDGFDPEPLRVSGIELQSALTSCDAHLRSAIEMAIERNRSVSEAAMPKPFTIELAIGAKVSQRYVPMDSVGLYAPGGKAVYPSSVIMNAVPAQVAKVPRIVLASPGQKQFAGRPHPSVLATAAILGLDEVYCMGGPAAIAAFAYGLDDVNLSPVRLVTGPGNSYVAAAKRLVRSDVAIDSEAGTTEILIIADRGANPKFVAADLISQAEHDEAAAAVLVTDSSQLVAQVVEELESQTSHAKHSVRILEALGGQQSAIVLVDDIEAAVKVSNLYATEHLELLVADPAALVDSITNAGAVFLGEYSPVSVGDYLAGSNHVLPTGGSARYASGLGVHTFLRVQQVIDYAKEGLAEISESLPLFAQAEDLPAHGSAVSKRFEGK</sequence>
<dbReference type="HAMAP" id="MF_01024">
    <property type="entry name" value="HisD"/>
    <property type="match status" value="1"/>
</dbReference>
<dbReference type="GO" id="GO:0004399">
    <property type="term" value="F:histidinol dehydrogenase activity"/>
    <property type="evidence" value="ECO:0007669"/>
    <property type="project" value="InterPro"/>
</dbReference>
<dbReference type="InterPro" id="IPR022695">
    <property type="entry name" value="Histidinol_DH_monofunct"/>
</dbReference>
<dbReference type="SUPFAM" id="SSF53720">
    <property type="entry name" value="ALDH-like"/>
    <property type="match status" value="1"/>
</dbReference>
<dbReference type="Gene3D" id="1.20.5.1300">
    <property type="match status" value="1"/>
</dbReference>
<evidence type="ECO:0000256" key="5">
    <source>
        <dbReference type="ARBA" id="ARBA00023002"/>
    </source>
</evidence>
<dbReference type="GO" id="GO:0000105">
    <property type="term" value="P:L-histidine biosynthetic process"/>
    <property type="evidence" value="ECO:0007669"/>
    <property type="project" value="InterPro"/>
</dbReference>
<evidence type="ECO:0000313" key="6">
    <source>
        <dbReference type="EMBL" id="KGA14202.1"/>
    </source>
</evidence>
<dbReference type="InterPro" id="IPR001692">
    <property type="entry name" value="Histidinol_DH_CS"/>
</dbReference>
<proteinExistence type="inferred from homology"/>
<keyword evidence="3" id="KW-0479">Metal-binding</keyword>
<dbReference type="PROSITE" id="PS00611">
    <property type="entry name" value="HISOL_DEHYDROGENASE"/>
    <property type="match status" value="1"/>
</dbReference>
<dbReference type="PANTHER" id="PTHR21256:SF2">
    <property type="entry name" value="HISTIDINE BIOSYNTHESIS TRIFUNCTIONAL PROTEIN"/>
    <property type="match status" value="1"/>
</dbReference>
<evidence type="ECO:0000256" key="1">
    <source>
        <dbReference type="ARBA" id="ARBA00001947"/>
    </source>
</evidence>
<evidence type="ECO:0000256" key="3">
    <source>
        <dbReference type="ARBA" id="ARBA00022723"/>
    </source>
</evidence>
<evidence type="ECO:0008006" key="7">
    <source>
        <dbReference type="Google" id="ProtNLM"/>
    </source>
</evidence>
<dbReference type="GO" id="GO:0051287">
    <property type="term" value="F:NAD binding"/>
    <property type="evidence" value="ECO:0007669"/>
    <property type="project" value="InterPro"/>
</dbReference>
<keyword evidence="5" id="KW-0560">Oxidoreductase</keyword>
<keyword evidence="4" id="KW-0862">Zinc</keyword>
<gene>
    <name evidence="6" type="ORF">GM51_17820</name>
</gene>
<name>A0A094PSX3_9ZZZZ</name>
<dbReference type="Pfam" id="PF00815">
    <property type="entry name" value="Histidinol_dh"/>
    <property type="match status" value="1"/>
</dbReference>
<dbReference type="InterPro" id="IPR016161">
    <property type="entry name" value="Ald_DH/histidinol_DH"/>
</dbReference>
<dbReference type="GO" id="GO:0046872">
    <property type="term" value="F:metal ion binding"/>
    <property type="evidence" value="ECO:0007669"/>
    <property type="project" value="UniProtKB-KW"/>
</dbReference>
<dbReference type="PANTHER" id="PTHR21256">
    <property type="entry name" value="HISTIDINOL DEHYDROGENASE HDH"/>
    <property type="match status" value="1"/>
</dbReference>
<dbReference type="FunFam" id="3.40.50.1980:FF:000001">
    <property type="entry name" value="Histidinol dehydrogenase"/>
    <property type="match status" value="1"/>
</dbReference>
<reference evidence="6" key="1">
    <citation type="submission" date="2014-06" db="EMBL/GenBank/DDBJ databases">
        <title>Key roles for freshwater Actinobacteria revealed by deep metagenomic sequencing.</title>
        <authorList>
            <person name="Ghai R."/>
            <person name="Mizuno C.M."/>
            <person name="Picazo A."/>
            <person name="Camacho A."/>
            <person name="Rodriguez-Valera F."/>
        </authorList>
    </citation>
    <scope>NUCLEOTIDE SEQUENCE</scope>
</reference>
<comment type="similarity">
    <text evidence="2">Belongs to the histidinol dehydrogenase family.</text>
</comment>
<dbReference type="Gene3D" id="3.40.50.1980">
    <property type="entry name" value="Nitrogenase molybdenum iron protein domain"/>
    <property type="match status" value="2"/>
</dbReference>
<evidence type="ECO:0000256" key="2">
    <source>
        <dbReference type="ARBA" id="ARBA00010178"/>
    </source>
</evidence>
<dbReference type="PRINTS" id="PR00083">
    <property type="entry name" value="HOLDHDRGNASE"/>
</dbReference>
<comment type="caution">
    <text evidence="6">The sequence shown here is derived from an EMBL/GenBank/DDBJ whole genome shotgun (WGS) entry which is preliminary data.</text>
</comment>
<protein>
    <recommendedName>
        <fullName evidence="7">Histidinol dehydrogenase</fullName>
    </recommendedName>
</protein>
<evidence type="ECO:0000256" key="4">
    <source>
        <dbReference type="ARBA" id="ARBA00022833"/>
    </source>
</evidence>
<accession>A0A094PSX3</accession>
<dbReference type="GO" id="GO:0005829">
    <property type="term" value="C:cytosol"/>
    <property type="evidence" value="ECO:0007669"/>
    <property type="project" value="TreeGrafter"/>
</dbReference>
<dbReference type="InterPro" id="IPR012131">
    <property type="entry name" value="Hstdl_DH"/>
</dbReference>
<dbReference type="NCBIfam" id="TIGR00069">
    <property type="entry name" value="hisD"/>
    <property type="match status" value="1"/>
</dbReference>
<dbReference type="PIRSF" id="PIRSF000099">
    <property type="entry name" value="Histidinol_dh"/>
    <property type="match status" value="1"/>
</dbReference>
<organism evidence="6">
    <name type="scientific">freshwater metagenome</name>
    <dbReference type="NCBI Taxonomy" id="449393"/>
    <lineage>
        <taxon>unclassified sequences</taxon>
        <taxon>metagenomes</taxon>
        <taxon>ecological metagenomes</taxon>
    </lineage>
</organism>
<dbReference type="EMBL" id="JNSL01000156">
    <property type="protein sequence ID" value="KGA14202.1"/>
    <property type="molecule type" value="Genomic_DNA"/>
</dbReference>
<dbReference type="AlphaFoldDB" id="A0A094PSX3"/>